<dbReference type="PANTHER" id="PTHR11537">
    <property type="entry name" value="VOLTAGE-GATED POTASSIUM CHANNEL"/>
    <property type="match status" value="1"/>
</dbReference>
<dbReference type="STRING" id="329046.A0A1Y2CVD4"/>
<sequence length="750" mass="85248">MTVLGSLAAGAAAGSCDYNEKGGKQRMLGAQRKSNRADSPDSTDANATKKSSNAGKDGSIGAKDEKETEEEQADRDENEVADTESLYSTISQVDDETILERCLQELLQASESMSIDRARLFFLQNIAVMIPYKMIDKHLITAAHMSLSPSQRERLNHMALSTPVLLAKLFLASKMRSQFSVFVLFVAILLLCIETNPVLEVHTLSTIFWIECCCMSVFVYEIIVQRICIQTRLWQAVRNVSSPYVAHIFMLFEVIYESINMRPTSTTDSAKQHIVTVGDDESQLDDNKIKYKYLDTDENRWLWLIIDVLATLPFFVELGIRAVETVQIGGDFTTFLVKLYSWSEARVEIQFLRLFRVVRLFKVGQKSEKLRIIIRAILNATDGIWLLFMTLPLFVIFFAFLLFYAEKSGSYIQNGVWYYIHDNSTSGYQTIYDSLWSVAETVTTVGFGDIYPKTGIGRLVMAIVMFLSFFVIAFPLCMITMEYTHYARLFTEKRRGHEVDARILRERLLASSVSRSSEERENPTAVKNPESVNQEAVTATVQEKPIIEPREEQEMTQSDCAKPKLIITLTEDPIPVSEPETTPLKTPIPDSEPITTKRQFHAPGRSFSSPDFDMTKANSLFSDLDTELDIESDTASIQPHKAGHTESLLSVRPRHHLSHHHNNSQSHHHRSSHHGHHNSHGHHHHVTVSDVENGVSAQLPDGYPNAILLRIQDWKLEYKDAHREDLLTMRIRVKDEKSYRELMKLLADHS</sequence>
<keyword evidence="9" id="KW-0406">Ion transport</keyword>
<evidence type="ECO:0000256" key="4">
    <source>
        <dbReference type="ARBA" id="ARBA00022692"/>
    </source>
</evidence>
<evidence type="ECO:0000256" key="6">
    <source>
        <dbReference type="ARBA" id="ARBA00022882"/>
    </source>
</evidence>
<evidence type="ECO:0000259" key="14">
    <source>
        <dbReference type="Pfam" id="PF00520"/>
    </source>
</evidence>
<dbReference type="InterPro" id="IPR005821">
    <property type="entry name" value="Ion_trans_dom"/>
</dbReference>
<dbReference type="SUPFAM" id="SSF81324">
    <property type="entry name" value="Voltage-gated potassium channels"/>
    <property type="match status" value="1"/>
</dbReference>
<feature type="region of interest" description="Disordered" evidence="12">
    <location>
        <begin position="654"/>
        <end position="686"/>
    </location>
</feature>
<proteinExistence type="predicted"/>
<comment type="caution">
    <text evidence="15">The sequence shown here is derived from an EMBL/GenBank/DDBJ whole genome shotgun (WGS) entry which is preliminary data.</text>
</comment>
<comment type="subcellular location">
    <subcellularLocation>
        <location evidence="1">Membrane</location>
        <topology evidence="1">Multi-pass membrane protein</topology>
    </subcellularLocation>
</comment>
<feature type="transmembrane region" description="Helical" evidence="13">
    <location>
        <begin position="384"/>
        <end position="405"/>
    </location>
</feature>
<dbReference type="InterPro" id="IPR028325">
    <property type="entry name" value="VG_K_chnl"/>
</dbReference>
<feature type="compositionally biased region" description="Low complexity" evidence="12">
    <location>
        <begin position="1"/>
        <end position="15"/>
    </location>
</feature>
<reference evidence="15 16" key="1">
    <citation type="submission" date="2016-07" db="EMBL/GenBank/DDBJ databases">
        <title>Pervasive Adenine N6-methylation of Active Genes in Fungi.</title>
        <authorList>
            <consortium name="DOE Joint Genome Institute"/>
            <person name="Mondo S.J."/>
            <person name="Dannebaum R.O."/>
            <person name="Kuo R.C."/>
            <person name="Labutti K."/>
            <person name="Haridas S."/>
            <person name="Kuo A."/>
            <person name="Salamov A."/>
            <person name="Ahrendt S.R."/>
            <person name="Lipzen A."/>
            <person name="Sullivan W."/>
            <person name="Andreopoulos W.B."/>
            <person name="Clum A."/>
            <person name="Lindquist E."/>
            <person name="Daum C."/>
            <person name="Ramamoorthy G.K."/>
            <person name="Gryganskyi A."/>
            <person name="Culley D."/>
            <person name="Magnuson J.K."/>
            <person name="James T.Y."/>
            <person name="O'Malley M.A."/>
            <person name="Stajich J.E."/>
            <person name="Spatafora J.W."/>
            <person name="Visel A."/>
            <person name="Grigoriev I.V."/>
        </authorList>
    </citation>
    <scope>NUCLEOTIDE SEQUENCE [LARGE SCALE GENOMIC DNA]</scope>
    <source>
        <strain evidence="15 16">JEL800</strain>
    </source>
</reference>
<organism evidence="15 16">
    <name type="scientific">Rhizoclosmatium globosum</name>
    <dbReference type="NCBI Taxonomy" id="329046"/>
    <lineage>
        <taxon>Eukaryota</taxon>
        <taxon>Fungi</taxon>
        <taxon>Fungi incertae sedis</taxon>
        <taxon>Chytridiomycota</taxon>
        <taxon>Chytridiomycota incertae sedis</taxon>
        <taxon>Chytridiomycetes</taxon>
        <taxon>Chytridiales</taxon>
        <taxon>Chytriomycetaceae</taxon>
        <taxon>Rhizoclosmatium</taxon>
    </lineage>
</organism>
<feature type="domain" description="Ion transport" evidence="14">
    <location>
        <begin position="179"/>
        <end position="485"/>
    </location>
</feature>
<dbReference type="EMBL" id="MCGO01000006">
    <property type="protein sequence ID" value="ORY50991.1"/>
    <property type="molecule type" value="Genomic_DNA"/>
</dbReference>
<evidence type="ECO:0000256" key="11">
    <source>
        <dbReference type="ARBA" id="ARBA00023303"/>
    </source>
</evidence>
<keyword evidence="5" id="KW-0631">Potassium channel</keyword>
<dbReference type="InterPro" id="IPR027359">
    <property type="entry name" value="Volt_channel_dom_sf"/>
</dbReference>
<dbReference type="GO" id="GO:0005249">
    <property type="term" value="F:voltage-gated potassium channel activity"/>
    <property type="evidence" value="ECO:0007669"/>
    <property type="project" value="InterPro"/>
</dbReference>
<evidence type="ECO:0000256" key="8">
    <source>
        <dbReference type="ARBA" id="ARBA00022989"/>
    </source>
</evidence>
<feature type="transmembrane region" description="Helical" evidence="13">
    <location>
        <begin position="301"/>
        <end position="320"/>
    </location>
</feature>
<dbReference type="GO" id="GO:0008076">
    <property type="term" value="C:voltage-gated potassium channel complex"/>
    <property type="evidence" value="ECO:0007669"/>
    <property type="project" value="InterPro"/>
</dbReference>
<feature type="region of interest" description="Disordered" evidence="12">
    <location>
        <begin position="574"/>
        <end position="613"/>
    </location>
</feature>
<accession>A0A1Y2CVD4</accession>
<feature type="region of interest" description="Disordered" evidence="12">
    <location>
        <begin position="512"/>
        <end position="540"/>
    </location>
</feature>
<dbReference type="Gene3D" id="1.20.120.350">
    <property type="entry name" value="Voltage-gated potassium channels. Chain C"/>
    <property type="match status" value="1"/>
</dbReference>
<keyword evidence="2" id="KW-0813">Transport</keyword>
<evidence type="ECO:0000256" key="2">
    <source>
        <dbReference type="ARBA" id="ARBA00022448"/>
    </source>
</evidence>
<feature type="transmembrane region" description="Helical" evidence="13">
    <location>
        <begin position="205"/>
        <end position="224"/>
    </location>
</feature>
<evidence type="ECO:0000256" key="12">
    <source>
        <dbReference type="SAM" id="MobiDB-lite"/>
    </source>
</evidence>
<dbReference type="PRINTS" id="PR00169">
    <property type="entry name" value="KCHANNEL"/>
</dbReference>
<keyword evidence="11 15" id="KW-0407">Ion channel</keyword>
<feature type="region of interest" description="Disordered" evidence="12">
    <location>
        <begin position="1"/>
        <end position="85"/>
    </location>
</feature>
<keyword evidence="8 13" id="KW-1133">Transmembrane helix</keyword>
<keyword evidence="6" id="KW-0851">Voltage-gated channel</keyword>
<dbReference type="Pfam" id="PF00520">
    <property type="entry name" value="Ion_trans"/>
    <property type="match status" value="1"/>
</dbReference>
<feature type="transmembrane region" description="Helical" evidence="13">
    <location>
        <begin position="459"/>
        <end position="479"/>
    </location>
</feature>
<dbReference type="Gene3D" id="1.10.287.70">
    <property type="match status" value="1"/>
</dbReference>
<evidence type="ECO:0000256" key="10">
    <source>
        <dbReference type="ARBA" id="ARBA00023136"/>
    </source>
</evidence>
<dbReference type="PANTHER" id="PTHR11537:SF254">
    <property type="entry name" value="POTASSIUM VOLTAGE-GATED CHANNEL PROTEIN SHAB"/>
    <property type="match status" value="1"/>
</dbReference>
<evidence type="ECO:0000256" key="5">
    <source>
        <dbReference type="ARBA" id="ARBA00022826"/>
    </source>
</evidence>
<gene>
    <name evidence="15" type="ORF">BCR33DRAFT_762535</name>
</gene>
<evidence type="ECO:0000256" key="13">
    <source>
        <dbReference type="SAM" id="Phobius"/>
    </source>
</evidence>
<name>A0A1Y2CVD4_9FUNG</name>
<feature type="compositionally biased region" description="Polar residues" evidence="12">
    <location>
        <begin position="530"/>
        <end position="540"/>
    </location>
</feature>
<dbReference type="Proteomes" id="UP000193642">
    <property type="component" value="Unassembled WGS sequence"/>
</dbReference>
<keyword evidence="16" id="KW-1185">Reference proteome</keyword>
<protein>
    <submittedName>
        <fullName evidence="15">Voltage-gated potassium channel</fullName>
    </submittedName>
</protein>
<dbReference type="GO" id="GO:0001508">
    <property type="term" value="P:action potential"/>
    <property type="evidence" value="ECO:0007669"/>
    <property type="project" value="TreeGrafter"/>
</dbReference>
<evidence type="ECO:0000256" key="9">
    <source>
        <dbReference type="ARBA" id="ARBA00023065"/>
    </source>
</evidence>
<dbReference type="OrthoDB" id="415460at2759"/>
<feature type="transmembrane region" description="Helical" evidence="13">
    <location>
        <begin position="179"/>
        <end position="199"/>
    </location>
</feature>
<keyword evidence="7" id="KW-0630">Potassium</keyword>
<evidence type="ECO:0000256" key="1">
    <source>
        <dbReference type="ARBA" id="ARBA00004141"/>
    </source>
</evidence>
<dbReference type="AlphaFoldDB" id="A0A1Y2CVD4"/>
<feature type="compositionally biased region" description="Acidic residues" evidence="12">
    <location>
        <begin position="67"/>
        <end position="82"/>
    </location>
</feature>
<keyword evidence="3" id="KW-0633">Potassium transport</keyword>
<evidence type="ECO:0000256" key="3">
    <source>
        <dbReference type="ARBA" id="ARBA00022538"/>
    </source>
</evidence>
<feature type="compositionally biased region" description="Polar residues" evidence="12">
    <location>
        <begin position="40"/>
        <end position="54"/>
    </location>
</feature>
<evidence type="ECO:0000313" key="16">
    <source>
        <dbReference type="Proteomes" id="UP000193642"/>
    </source>
</evidence>
<keyword evidence="10 13" id="KW-0472">Membrane</keyword>
<keyword evidence="4 13" id="KW-0812">Transmembrane</keyword>
<evidence type="ECO:0000256" key="7">
    <source>
        <dbReference type="ARBA" id="ARBA00022958"/>
    </source>
</evidence>
<evidence type="ECO:0000313" key="15">
    <source>
        <dbReference type="EMBL" id="ORY50991.1"/>
    </source>
</evidence>